<protein>
    <submittedName>
        <fullName evidence="2">Uncharacterized protein DUF1992</fullName>
    </submittedName>
</protein>
<feature type="domain" description="DnaJ homologue subfamily C member 28 conserved" evidence="1">
    <location>
        <begin position="24"/>
        <end position="70"/>
    </location>
</feature>
<name>A0A4R2P2M2_9BACL</name>
<sequence>MGDRKYNDLIGEILEAAGEKDNYNGKGKGKPLPKSYMEKDLLQNFMEKAKDAGFLPPWLKLQKEISSLIHSAEDEENIKAINEKIKKYNTLCPPSLQKMPINFQELDKAKNTW</sequence>
<organism evidence="2 3">
    <name type="scientific">Scopulibacillus darangshiensis</name>
    <dbReference type="NCBI Taxonomy" id="442528"/>
    <lineage>
        <taxon>Bacteria</taxon>
        <taxon>Bacillati</taxon>
        <taxon>Bacillota</taxon>
        <taxon>Bacilli</taxon>
        <taxon>Bacillales</taxon>
        <taxon>Sporolactobacillaceae</taxon>
        <taxon>Scopulibacillus</taxon>
    </lineage>
</organism>
<evidence type="ECO:0000313" key="2">
    <source>
        <dbReference type="EMBL" id="TCP28882.1"/>
    </source>
</evidence>
<dbReference type="RefSeq" id="WP_132746188.1">
    <property type="nucleotide sequence ID" value="NZ_SLXK01000014.1"/>
</dbReference>
<dbReference type="OrthoDB" id="9798476at2"/>
<dbReference type="Proteomes" id="UP000295416">
    <property type="component" value="Unassembled WGS sequence"/>
</dbReference>
<dbReference type="Pfam" id="PF09350">
    <property type="entry name" value="DJC28_CD"/>
    <property type="match status" value="1"/>
</dbReference>
<keyword evidence="3" id="KW-1185">Reference proteome</keyword>
<gene>
    <name evidence="2" type="ORF">EV207_1144</name>
</gene>
<accession>A0A4R2P2M2</accession>
<evidence type="ECO:0000259" key="1">
    <source>
        <dbReference type="Pfam" id="PF09350"/>
    </source>
</evidence>
<evidence type="ECO:0000313" key="3">
    <source>
        <dbReference type="Proteomes" id="UP000295416"/>
    </source>
</evidence>
<dbReference type="InterPro" id="IPR018961">
    <property type="entry name" value="DnaJ_homolog_subfam-C_membr-28"/>
</dbReference>
<dbReference type="EMBL" id="SLXK01000014">
    <property type="protein sequence ID" value="TCP28882.1"/>
    <property type="molecule type" value="Genomic_DNA"/>
</dbReference>
<comment type="caution">
    <text evidence="2">The sequence shown here is derived from an EMBL/GenBank/DDBJ whole genome shotgun (WGS) entry which is preliminary data.</text>
</comment>
<dbReference type="AlphaFoldDB" id="A0A4R2P2M2"/>
<proteinExistence type="predicted"/>
<reference evidence="2 3" key="1">
    <citation type="submission" date="2019-03" db="EMBL/GenBank/DDBJ databases">
        <title>Genomic Encyclopedia of Type Strains, Phase IV (KMG-IV): sequencing the most valuable type-strain genomes for metagenomic binning, comparative biology and taxonomic classification.</title>
        <authorList>
            <person name="Goeker M."/>
        </authorList>
    </citation>
    <scope>NUCLEOTIDE SEQUENCE [LARGE SCALE GENOMIC DNA]</scope>
    <source>
        <strain evidence="2 3">DSM 19377</strain>
    </source>
</reference>